<keyword evidence="2" id="KW-1185">Reference proteome</keyword>
<protein>
    <submittedName>
        <fullName evidence="1">Uncharacterized protein</fullName>
    </submittedName>
</protein>
<sequence length="178" mass="20317">MHCALTRKKPCTVLSRVCTGCHVMTQYALCSAGEIPCLTKPFIAIDCKGENPGKDVAKFEDIHFEELCASLCAEKVCDFQHEQDSWRTKNGFDDDDGVDAANQTWKEGLKNTVKEFQSRHIQIQGWRIRIELLQQLPLTTYPDRASCRDLAYPDPDIFGPSSRQKLAYQTDTRLRKME</sequence>
<dbReference type="AlphaFoldDB" id="A0AAQ3P8N0"/>
<proteinExistence type="predicted"/>
<reference evidence="1 2" key="1">
    <citation type="journal article" date="2023" name="Life. Sci Alliance">
        <title>Evolutionary insights into 3D genome organization and epigenetic landscape of Vigna mungo.</title>
        <authorList>
            <person name="Junaid A."/>
            <person name="Singh B."/>
            <person name="Bhatia S."/>
        </authorList>
    </citation>
    <scope>NUCLEOTIDE SEQUENCE [LARGE SCALE GENOMIC DNA]</scope>
    <source>
        <strain evidence="1">Urdbean</strain>
    </source>
</reference>
<accession>A0AAQ3P8N0</accession>
<dbReference type="EMBL" id="CP144700">
    <property type="protein sequence ID" value="WVZ21893.1"/>
    <property type="molecule type" value="Genomic_DNA"/>
</dbReference>
<gene>
    <name evidence="1" type="ORF">V8G54_000437</name>
</gene>
<organism evidence="1 2">
    <name type="scientific">Vigna mungo</name>
    <name type="common">Black gram</name>
    <name type="synonym">Phaseolus mungo</name>
    <dbReference type="NCBI Taxonomy" id="3915"/>
    <lineage>
        <taxon>Eukaryota</taxon>
        <taxon>Viridiplantae</taxon>
        <taxon>Streptophyta</taxon>
        <taxon>Embryophyta</taxon>
        <taxon>Tracheophyta</taxon>
        <taxon>Spermatophyta</taxon>
        <taxon>Magnoliopsida</taxon>
        <taxon>eudicotyledons</taxon>
        <taxon>Gunneridae</taxon>
        <taxon>Pentapetalae</taxon>
        <taxon>rosids</taxon>
        <taxon>fabids</taxon>
        <taxon>Fabales</taxon>
        <taxon>Fabaceae</taxon>
        <taxon>Papilionoideae</taxon>
        <taxon>50 kb inversion clade</taxon>
        <taxon>NPAAA clade</taxon>
        <taxon>indigoferoid/millettioid clade</taxon>
        <taxon>Phaseoleae</taxon>
        <taxon>Vigna</taxon>
    </lineage>
</organism>
<name>A0AAQ3P8N0_VIGMU</name>
<dbReference type="Proteomes" id="UP001374535">
    <property type="component" value="Chromosome 1"/>
</dbReference>
<evidence type="ECO:0000313" key="1">
    <source>
        <dbReference type="EMBL" id="WVZ21893.1"/>
    </source>
</evidence>
<evidence type="ECO:0000313" key="2">
    <source>
        <dbReference type="Proteomes" id="UP001374535"/>
    </source>
</evidence>